<proteinExistence type="predicted"/>
<name>A0A9W4XQD1_9PLEO</name>
<evidence type="ECO:0000256" key="1">
    <source>
        <dbReference type="SAM" id="MobiDB-lite"/>
    </source>
</evidence>
<feature type="compositionally biased region" description="Polar residues" evidence="1">
    <location>
        <begin position="51"/>
        <end position="69"/>
    </location>
</feature>
<evidence type="ECO:0000313" key="3">
    <source>
        <dbReference type="Proteomes" id="UP001152607"/>
    </source>
</evidence>
<dbReference type="EMBL" id="CAOQHR010000009">
    <property type="protein sequence ID" value="CAI6339798.1"/>
    <property type="molecule type" value="Genomic_DNA"/>
</dbReference>
<organism evidence="2 3">
    <name type="scientific">Periconia digitata</name>
    <dbReference type="NCBI Taxonomy" id="1303443"/>
    <lineage>
        <taxon>Eukaryota</taxon>
        <taxon>Fungi</taxon>
        <taxon>Dikarya</taxon>
        <taxon>Ascomycota</taxon>
        <taxon>Pezizomycotina</taxon>
        <taxon>Dothideomycetes</taxon>
        <taxon>Pleosporomycetidae</taxon>
        <taxon>Pleosporales</taxon>
        <taxon>Massarineae</taxon>
        <taxon>Periconiaceae</taxon>
        <taxon>Periconia</taxon>
    </lineage>
</organism>
<feature type="region of interest" description="Disordered" evidence="1">
    <location>
        <begin position="48"/>
        <end position="80"/>
    </location>
</feature>
<evidence type="ECO:0000313" key="2">
    <source>
        <dbReference type="EMBL" id="CAI6339798.1"/>
    </source>
</evidence>
<reference evidence="2" key="1">
    <citation type="submission" date="2023-01" db="EMBL/GenBank/DDBJ databases">
        <authorList>
            <person name="Van Ghelder C."/>
            <person name="Rancurel C."/>
        </authorList>
    </citation>
    <scope>NUCLEOTIDE SEQUENCE</scope>
    <source>
        <strain evidence="2">CNCM I-4278</strain>
    </source>
</reference>
<keyword evidence="3" id="KW-1185">Reference proteome</keyword>
<accession>A0A9W4XQD1</accession>
<sequence length="80" mass="8988">MSTARSAPDCLRIMPEGKPRRYAYNSLQRLRIAEGLLVASSQTVERRWQPDSVTDTTAGKNSVRMTTGPLTLETPRRLVQ</sequence>
<gene>
    <name evidence="2" type="ORF">PDIGIT_LOCUS12962</name>
</gene>
<dbReference type="AlphaFoldDB" id="A0A9W4XQD1"/>
<dbReference type="Proteomes" id="UP001152607">
    <property type="component" value="Unassembled WGS sequence"/>
</dbReference>
<comment type="caution">
    <text evidence="2">The sequence shown here is derived from an EMBL/GenBank/DDBJ whole genome shotgun (WGS) entry which is preliminary data.</text>
</comment>
<protein>
    <submittedName>
        <fullName evidence="2">Uncharacterized protein</fullName>
    </submittedName>
</protein>